<protein>
    <submittedName>
        <fullName evidence="1">Uncharacterized protein</fullName>
    </submittedName>
</protein>
<organism evidence="1 2">
    <name type="scientific">Paenibacillus cookii</name>
    <dbReference type="NCBI Taxonomy" id="157839"/>
    <lineage>
        <taxon>Bacteria</taxon>
        <taxon>Bacillati</taxon>
        <taxon>Bacillota</taxon>
        <taxon>Bacilli</taxon>
        <taxon>Bacillales</taxon>
        <taxon>Paenibacillaceae</taxon>
        <taxon>Paenibacillus</taxon>
    </lineage>
</organism>
<evidence type="ECO:0000313" key="1">
    <source>
        <dbReference type="EMBL" id="GIO69680.1"/>
    </source>
</evidence>
<reference evidence="1 2" key="1">
    <citation type="submission" date="2021-03" db="EMBL/GenBank/DDBJ databases">
        <title>Antimicrobial resistance genes in bacteria isolated from Japanese honey, and their potential for conferring macrolide and lincosamide resistance in the American foulbrood pathogen Paenibacillus larvae.</title>
        <authorList>
            <person name="Okamoto M."/>
            <person name="Kumagai M."/>
            <person name="Kanamori H."/>
            <person name="Takamatsu D."/>
        </authorList>
    </citation>
    <scope>NUCLEOTIDE SEQUENCE [LARGE SCALE GENOMIC DNA]</scope>
    <source>
        <strain evidence="1 2">J21TS3</strain>
    </source>
</reference>
<accession>A0ABQ4M2B1</accession>
<comment type="caution">
    <text evidence="1">The sequence shown here is derived from an EMBL/GenBank/DDBJ whole genome shotgun (WGS) entry which is preliminary data.</text>
</comment>
<gene>
    <name evidence="1" type="ORF">J21TS3_45010</name>
</gene>
<sequence>MLANFGIEGTHYTIQSKVQQWLLNVKKQFDNNPDLKWDAGPDVLSAIRQKRLNS</sequence>
<dbReference type="Proteomes" id="UP000680638">
    <property type="component" value="Unassembled WGS sequence"/>
</dbReference>
<evidence type="ECO:0000313" key="2">
    <source>
        <dbReference type="Proteomes" id="UP000680638"/>
    </source>
</evidence>
<dbReference type="EMBL" id="BORW01000035">
    <property type="protein sequence ID" value="GIO69680.1"/>
    <property type="molecule type" value="Genomic_DNA"/>
</dbReference>
<proteinExistence type="predicted"/>
<keyword evidence="2" id="KW-1185">Reference proteome</keyword>
<name>A0ABQ4M2B1_9BACL</name>